<dbReference type="AlphaFoldDB" id="A0A1J1GK06"/>
<dbReference type="VEuPathDB" id="PlasmoDB:PRELSG_0022000"/>
<keyword evidence="1" id="KW-0812">Transmembrane</keyword>
<protein>
    <recommendedName>
        <fullName evidence="4">Plasmodium RESA N-terminal domain-containing protein</fullName>
    </recommendedName>
</protein>
<dbReference type="EMBL" id="CVMU01000115">
    <property type="protein sequence ID" value="CRG84434.1"/>
    <property type="molecule type" value="Genomic_DNA"/>
</dbReference>
<dbReference type="GeneID" id="39734148"/>
<dbReference type="Proteomes" id="UP000220158">
    <property type="component" value="Unassembled WGS sequence"/>
</dbReference>
<evidence type="ECO:0008006" key="4">
    <source>
        <dbReference type="Google" id="ProtNLM"/>
    </source>
</evidence>
<gene>
    <name evidence="2" type="ORF">PRELSG_0022000</name>
</gene>
<evidence type="ECO:0000256" key="1">
    <source>
        <dbReference type="SAM" id="Phobius"/>
    </source>
</evidence>
<name>A0A1J1GK06_PLARL</name>
<dbReference type="RefSeq" id="XP_028531091.1">
    <property type="nucleotide sequence ID" value="XM_028679981.1"/>
</dbReference>
<feature type="transmembrane region" description="Helical" evidence="1">
    <location>
        <begin position="43"/>
        <end position="65"/>
    </location>
</feature>
<organism evidence="2 3">
    <name type="scientific">Plasmodium relictum</name>
    <dbReference type="NCBI Taxonomy" id="85471"/>
    <lineage>
        <taxon>Eukaryota</taxon>
        <taxon>Sar</taxon>
        <taxon>Alveolata</taxon>
        <taxon>Apicomplexa</taxon>
        <taxon>Aconoidasida</taxon>
        <taxon>Haemosporida</taxon>
        <taxon>Plasmodiidae</taxon>
        <taxon>Plasmodium</taxon>
        <taxon>Plasmodium (Haemamoeba)</taxon>
    </lineage>
</organism>
<keyword evidence="1" id="KW-1133">Transmembrane helix</keyword>
<dbReference type="KEGG" id="prel:PRELSG_0022000"/>
<evidence type="ECO:0000313" key="2">
    <source>
        <dbReference type="EMBL" id="CRG84434.1"/>
    </source>
</evidence>
<reference evidence="2 3" key="1">
    <citation type="submission" date="2015-04" db="EMBL/GenBank/DDBJ databases">
        <authorList>
            <consortium name="Pathogen Informatics"/>
        </authorList>
    </citation>
    <scope>NUCLEOTIDE SEQUENCE [LARGE SCALE GENOMIC DNA]</scope>
    <source>
        <strain evidence="2 3">SGS1</strain>
    </source>
</reference>
<evidence type="ECO:0000313" key="3">
    <source>
        <dbReference type="Proteomes" id="UP000220158"/>
    </source>
</evidence>
<keyword evidence="3" id="KW-1185">Reference proteome</keyword>
<proteinExistence type="predicted"/>
<keyword evidence="1" id="KW-0472">Membrane</keyword>
<accession>A0A1J1GK06</accession>
<sequence length="228" mass="27537">MVYFKGSTDKISKGLLALSNMTTKSYCIYSCINKGRITKMRSCIISILFKIFTMLFLMLLCFLLEENLSISITKFNKDYLRMLSEKELKNMNKGAHADKLLESFFEFLKDEKTSLERRAFIKWEDMCFYNNARYSLSGRSWEENKFQKWYDKMQRDIGDFRINAIEEYNKLKDSFSTDEECSCFFKKKRKEWYEYRNNTYYLFKKYVKDCKEELNAKTGRKNTYKYGI</sequence>